<dbReference type="Gene3D" id="1.10.10.60">
    <property type="entry name" value="Homeodomain-like"/>
    <property type="match status" value="1"/>
</dbReference>
<evidence type="ECO:0000313" key="6">
    <source>
        <dbReference type="Proteomes" id="UP000234845"/>
    </source>
</evidence>
<dbReference type="Pfam" id="PF12833">
    <property type="entry name" value="HTH_18"/>
    <property type="match status" value="1"/>
</dbReference>
<dbReference type="GO" id="GO:0005829">
    <property type="term" value="C:cytosol"/>
    <property type="evidence" value="ECO:0007669"/>
    <property type="project" value="TreeGrafter"/>
</dbReference>
<dbReference type="SMART" id="SM00342">
    <property type="entry name" value="HTH_ARAC"/>
    <property type="match status" value="1"/>
</dbReference>
<dbReference type="GO" id="GO:0003700">
    <property type="term" value="F:DNA-binding transcription factor activity"/>
    <property type="evidence" value="ECO:0007669"/>
    <property type="project" value="InterPro"/>
</dbReference>
<gene>
    <name evidence="5" type="ORF">CWI75_09285</name>
</gene>
<keyword evidence="6" id="KW-1185">Reference proteome</keyword>
<dbReference type="PROSITE" id="PS01124">
    <property type="entry name" value="HTH_ARAC_FAMILY_2"/>
    <property type="match status" value="1"/>
</dbReference>
<dbReference type="InterPro" id="IPR009057">
    <property type="entry name" value="Homeodomain-like_sf"/>
</dbReference>
<dbReference type="PANTHER" id="PTHR47894:SF1">
    <property type="entry name" value="HTH-TYPE TRANSCRIPTIONAL REGULATOR VQSM"/>
    <property type="match status" value="1"/>
</dbReference>
<sequence>MDESTPVLPRTTAPVSAPGIFAPLVELLCNELRACGASVPQRPPAGDAMAFTRWYLLVVQQLEMHVAGDDAHPPMTRGEVELMCRCALSAGTLEEAIVLCARFAGMLHPRAGSIRLKCHEGRASFRLDSLRGRVSGASSLVDITGLFAFRQLLEWLVGRNLPLVQAHIGPIRRNDVLPFLRLFGAPVLAGGDDYALDFELPALAWPVVRTPDEFDLFFRSFPCAIFRVEQHYLPDQVSALLAAALRQSVPLPTQTELAAGLGLSLATFRRRLAQANTGMRQLRKAVLRDAACDWLEQGELGIADIASRLGFADGGSFRRAFHQWLGVAPGTWQAVQRGGQDRA</sequence>
<dbReference type="OrthoDB" id="5737354at2"/>
<protein>
    <submittedName>
        <fullName evidence="5">AraC family transcriptional regulator</fullName>
    </submittedName>
</protein>
<dbReference type="GO" id="GO:0000976">
    <property type="term" value="F:transcription cis-regulatory region binding"/>
    <property type="evidence" value="ECO:0007669"/>
    <property type="project" value="TreeGrafter"/>
</dbReference>
<dbReference type="AlphaFoldDB" id="A0A2N5Y2Y0"/>
<comment type="caution">
    <text evidence="5">The sequence shown here is derived from an EMBL/GenBank/DDBJ whole genome shotgun (WGS) entry which is preliminary data.</text>
</comment>
<dbReference type="SUPFAM" id="SSF46689">
    <property type="entry name" value="Homeodomain-like"/>
    <property type="match status" value="1"/>
</dbReference>
<accession>A0A2N5Y2Y0</accession>
<dbReference type="EMBL" id="PKLZ01000007">
    <property type="protein sequence ID" value="PLW82755.1"/>
    <property type="molecule type" value="Genomic_DNA"/>
</dbReference>
<organism evidence="5 6">
    <name type="scientific">Kineobactrum sediminis</name>
    <dbReference type="NCBI Taxonomy" id="1905677"/>
    <lineage>
        <taxon>Bacteria</taxon>
        <taxon>Pseudomonadati</taxon>
        <taxon>Pseudomonadota</taxon>
        <taxon>Gammaproteobacteria</taxon>
        <taxon>Cellvibrionales</taxon>
        <taxon>Halieaceae</taxon>
        <taxon>Kineobactrum</taxon>
    </lineage>
</organism>
<feature type="domain" description="HTH araC/xylS-type" evidence="4">
    <location>
        <begin position="235"/>
        <end position="335"/>
    </location>
</feature>
<dbReference type="InterPro" id="IPR032687">
    <property type="entry name" value="AraC-type_N"/>
</dbReference>
<dbReference type="PANTHER" id="PTHR47894">
    <property type="entry name" value="HTH-TYPE TRANSCRIPTIONAL REGULATOR GADX"/>
    <property type="match status" value="1"/>
</dbReference>
<keyword evidence="2" id="KW-0238">DNA-binding</keyword>
<dbReference type="InterPro" id="IPR018060">
    <property type="entry name" value="HTH_AraC"/>
</dbReference>
<evidence type="ECO:0000256" key="1">
    <source>
        <dbReference type="ARBA" id="ARBA00023015"/>
    </source>
</evidence>
<dbReference type="Pfam" id="PF12625">
    <property type="entry name" value="Arabinose_bd"/>
    <property type="match status" value="1"/>
</dbReference>
<keyword evidence="3" id="KW-0804">Transcription</keyword>
<keyword evidence="1" id="KW-0805">Transcription regulation</keyword>
<dbReference type="Proteomes" id="UP000234845">
    <property type="component" value="Unassembled WGS sequence"/>
</dbReference>
<evidence type="ECO:0000256" key="3">
    <source>
        <dbReference type="ARBA" id="ARBA00023163"/>
    </source>
</evidence>
<evidence type="ECO:0000259" key="4">
    <source>
        <dbReference type="PROSITE" id="PS01124"/>
    </source>
</evidence>
<proteinExistence type="predicted"/>
<name>A0A2N5Y2Y0_9GAMM</name>
<dbReference type="RefSeq" id="WP_101521222.1">
    <property type="nucleotide sequence ID" value="NZ_PKLZ01000007.1"/>
</dbReference>
<reference evidence="6" key="1">
    <citation type="submission" date="2017-11" db="EMBL/GenBank/DDBJ databases">
        <title>The draft genome sequence of Chromatocurvus sp. F02.</title>
        <authorList>
            <person name="Du Z.-J."/>
            <person name="Chang Y.-Q."/>
        </authorList>
    </citation>
    <scope>NUCLEOTIDE SEQUENCE [LARGE SCALE GENOMIC DNA]</scope>
    <source>
        <strain evidence="6">F02</strain>
    </source>
</reference>
<evidence type="ECO:0000313" key="5">
    <source>
        <dbReference type="EMBL" id="PLW82755.1"/>
    </source>
</evidence>
<evidence type="ECO:0000256" key="2">
    <source>
        <dbReference type="ARBA" id="ARBA00023125"/>
    </source>
</evidence>